<organism evidence="5 6">
    <name type="scientific">Toxocara canis</name>
    <name type="common">Canine roundworm</name>
    <dbReference type="NCBI Taxonomy" id="6265"/>
    <lineage>
        <taxon>Eukaryota</taxon>
        <taxon>Metazoa</taxon>
        <taxon>Ecdysozoa</taxon>
        <taxon>Nematoda</taxon>
        <taxon>Chromadorea</taxon>
        <taxon>Rhabditida</taxon>
        <taxon>Spirurina</taxon>
        <taxon>Ascaridomorpha</taxon>
        <taxon>Ascaridoidea</taxon>
        <taxon>Toxocaridae</taxon>
        <taxon>Toxocara</taxon>
    </lineage>
</organism>
<feature type="domain" description="RCC1-like" evidence="3">
    <location>
        <begin position="700"/>
        <end position="1027"/>
    </location>
</feature>
<dbReference type="Proteomes" id="UP000050794">
    <property type="component" value="Unassembled WGS sequence"/>
</dbReference>
<dbReference type="InterPro" id="IPR009091">
    <property type="entry name" value="RCC1/BLIP-II"/>
</dbReference>
<dbReference type="Gene3D" id="2.130.10.30">
    <property type="entry name" value="Regulator of chromosome condensation 1/beta-lactamase-inhibitor protein II"/>
    <property type="match status" value="2"/>
</dbReference>
<name>A0A183UJY9_TOXCA</name>
<reference evidence="6" key="1">
    <citation type="submission" date="2016-06" db="UniProtKB">
        <authorList>
            <consortium name="WormBaseParasite"/>
        </authorList>
    </citation>
    <scope>IDENTIFICATION</scope>
</reference>
<gene>
    <name evidence="4" type="ORF">TCNE_LOCUS8809</name>
</gene>
<evidence type="ECO:0000313" key="5">
    <source>
        <dbReference type="Proteomes" id="UP000050794"/>
    </source>
</evidence>
<dbReference type="InterPro" id="IPR058923">
    <property type="entry name" value="RCC1-like_dom"/>
</dbReference>
<feature type="repeat" description="RCC1" evidence="2">
    <location>
        <begin position="738"/>
        <end position="791"/>
    </location>
</feature>
<dbReference type="Pfam" id="PF25390">
    <property type="entry name" value="WD40_RLD"/>
    <property type="match status" value="1"/>
</dbReference>
<dbReference type="PANTHER" id="PTHR22870:SF466">
    <property type="entry name" value="ANKYRIN REPEAT-CONTAINING PROTEIN"/>
    <property type="match status" value="1"/>
</dbReference>
<dbReference type="WBParaSite" id="TCNE_0000880901-mRNA-1">
    <property type="protein sequence ID" value="TCNE_0000880901-mRNA-1"/>
    <property type="gene ID" value="TCNE_0000880901"/>
</dbReference>
<dbReference type="InterPro" id="IPR000408">
    <property type="entry name" value="Reg_chr_condens"/>
</dbReference>
<dbReference type="PRINTS" id="PR00633">
    <property type="entry name" value="RCCNDNSATION"/>
</dbReference>
<keyword evidence="1" id="KW-0677">Repeat</keyword>
<dbReference type="EMBL" id="UYWY01020003">
    <property type="protein sequence ID" value="VDM40130.1"/>
    <property type="molecule type" value="Genomic_DNA"/>
</dbReference>
<proteinExistence type="predicted"/>
<reference evidence="4 5" key="2">
    <citation type="submission" date="2018-11" db="EMBL/GenBank/DDBJ databases">
        <authorList>
            <consortium name="Pathogen Informatics"/>
        </authorList>
    </citation>
    <scope>NUCLEOTIDE SEQUENCE [LARGE SCALE GENOMIC DNA]</scope>
</reference>
<protein>
    <submittedName>
        <fullName evidence="6">X-linked retinitis pigmentosa GTPase regulator-like protein</fullName>
    </submittedName>
</protein>
<dbReference type="PROSITE" id="PS50012">
    <property type="entry name" value="RCC1_3"/>
    <property type="match status" value="3"/>
</dbReference>
<dbReference type="SUPFAM" id="SSF50985">
    <property type="entry name" value="RCC1/BLIP-II"/>
    <property type="match status" value="1"/>
</dbReference>
<dbReference type="PANTHER" id="PTHR22870">
    <property type="entry name" value="REGULATOR OF CHROMOSOME CONDENSATION"/>
    <property type="match status" value="1"/>
</dbReference>
<evidence type="ECO:0000256" key="2">
    <source>
        <dbReference type="PROSITE-ProRule" id="PRU00235"/>
    </source>
</evidence>
<evidence type="ECO:0000313" key="4">
    <source>
        <dbReference type="EMBL" id="VDM40130.1"/>
    </source>
</evidence>
<feature type="repeat" description="RCC1" evidence="2">
    <location>
        <begin position="792"/>
        <end position="842"/>
    </location>
</feature>
<evidence type="ECO:0000259" key="3">
    <source>
        <dbReference type="Pfam" id="PF25390"/>
    </source>
</evidence>
<evidence type="ECO:0000313" key="6">
    <source>
        <dbReference type="WBParaSite" id="TCNE_0000880901-mRNA-1"/>
    </source>
</evidence>
<sequence length="1357" mass="149668">MFYKWEREDGGDLLNSDETVLDYTFISEEHFILIVLLTSHGDLRISYNVGGGGPKQKVVPIRDFAPEWAEAAALCLIPDASCIALILANGNVLLVPIKTLIDVPWGCEGIVADDSLVLIEVETNEGDCFRTPTSALCYNALYSKRPFLIYSNKAGQIFIIDLTSRKLSVGLGAPQSVHAIETFSAPNSVHLLVTGFTGAQWIVPLESEGRSLRETLADVIPSELEQLHKTAARLSTTQNGKLCLLDIDNRKVQLFDDIAMKQPCCEANVPENTWLVHLTENTVFAISQQTTMRTAVHFGMVSLFADVTYDELEAPLPEERILAIIPVASSQPMPFCVVICEKGLLRIQPARSLDEIMVEFVSRRNFAVDICDYLATRFNQDRSKLCTKIIRHSLEKMRDNRTEETSEIEALTKLALDAQLDMGAAIRVFAEFEAGDALLPVVLARCSANKRDESRHSVVELYMSKLKRFPAEKENIERDLRAFLLQYTDVDEGIKPLLVNGLWSCVATIVSRSSHNSETVAKYLAASKDDWPTDRTSHIVRTVAGICWSALPADSEELLTRMAYFLPHLRSISHIATFARIGEEQMNRFHQAGATLYALCSLRLLSAAPSFNYASLPSNTPLSCGSNCTAVVSEEESVMFVGEFSAGSMKMKDAERNKAASTSRLAMPRLVSVPERVCSVSCGTEHLLCLTTYGKVFGECGVGHKGEVNEASRVRGPFEGVRTVRAGHYHSALIDSKGRVFTWGWALHGQLGHDTRDRFEDVTLPRLVETIQDPVIALSCGYAHTVFLSEAGKVYACGNGGYGQLGCGEEIKKRYRPLLVDIPEKVKLISSKYFHCLAVTESQKIFQWGTSPQALKMKIFLAKRVRAANKEQAPTASPSTSTIADDKPLELLETSQTHLGVQQVEHMITDEIAQIDAGYSHSAVLTTSGLVYTWGKGLEMQLGHGNKKEQEEPHQLFEPSATIWRHVSCGFDFTSAVAADGSVFVWGRNDKCQLGVQSTPSPQVTRKLIIKGPKGPRSIQIAADSPCIAVPTRLPSITAFVPSDSSSDEINDGNLIRFLQRLDPATISEVSSHLQRNAILSAAAVFVHLLAGELQSAVELLVHLPVPDQDIATLLSEQPAAQSSQSDVDSGSAVTPTSLLAVIWDLVLKHPNFGVQWTAVSTLISNYPIGDLLLRDRKLSAQAPMILAGKPDMLAGLSATEKLRLLEKWQPEAPLYPMQIAQNDLQACRIWGASLKITDHTVHWPVFLRFLRSVELFATNGRHRFMKIAKFRYVVLPVHSDLVAGQSFICTLDLHREVTWFVALQNLGSRVRYWSCCGSVEKCGAARGNVAAEKRRVCAKCCDAWKCAIKSKFSKYS</sequence>
<keyword evidence="5" id="KW-1185">Reference proteome</keyword>
<feature type="repeat" description="RCC1" evidence="2">
    <location>
        <begin position="929"/>
        <end position="980"/>
    </location>
</feature>
<evidence type="ECO:0000256" key="1">
    <source>
        <dbReference type="ARBA" id="ARBA00022737"/>
    </source>
</evidence>
<dbReference type="PROSITE" id="PS00626">
    <property type="entry name" value="RCC1_2"/>
    <property type="match status" value="1"/>
</dbReference>
<dbReference type="InterPro" id="IPR051210">
    <property type="entry name" value="Ub_ligase/GEF_domain"/>
</dbReference>
<accession>A0A183UJY9</accession>